<organism evidence="4 5">
    <name type="scientific">Sporothrix eucalyptigena</name>
    <dbReference type="NCBI Taxonomy" id="1812306"/>
    <lineage>
        <taxon>Eukaryota</taxon>
        <taxon>Fungi</taxon>
        <taxon>Dikarya</taxon>
        <taxon>Ascomycota</taxon>
        <taxon>Pezizomycotina</taxon>
        <taxon>Sordariomycetes</taxon>
        <taxon>Sordariomycetidae</taxon>
        <taxon>Ophiostomatales</taxon>
        <taxon>Ophiostomataceae</taxon>
        <taxon>Sporothrix</taxon>
    </lineage>
</organism>
<feature type="domain" description="C2H2-type" evidence="3">
    <location>
        <begin position="11"/>
        <end position="44"/>
    </location>
</feature>
<dbReference type="Proteomes" id="UP001642482">
    <property type="component" value="Unassembled WGS sequence"/>
</dbReference>
<dbReference type="EMBL" id="CAWUHD010000038">
    <property type="protein sequence ID" value="CAK7220930.1"/>
    <property type="molecule type" value="Genomic_DNA"/>
</dbReference>
<comment type="caution">
    <text evidence="4">The sequence shown here is derived from an EMBL/GenBank/DDBJ whole genome shotgun (WGS) entry which is preliminary data.</text>
</comment>
<gene>
    <name evidence="4" type="ORF">SEUCBS140593_004401</name>
</gene>
<feature type="compositionally biased region" description="Basic residues" evidence="2">
    <location>
        <begin position="170"/>
        <end position="184"/>
    </location>
</feature>
<dbReference type="InterPro" id="IPR036236">
    <property type="entry name" value="Znf_C2H2_sf"/>
</dbReference>
<name>A0ABP0BMR0_9PEZI</name>
<evidence type="ECO:0000256" key="2">
    <source>
        <dbReference type="SAM" id="MobiDB-lite"/>
    </source>
</evidence>
<evidence type="ECO:0000256" key="1">
    <source>
        <dbReference type="PROSITE-ProRule" id="PRU00042"/>
    </source>
</evidence>
<dbReference type="InterPro" id="IPR013087">
    <property type="entry name" value="Znf_C2H2_type"/>
</dbReference>
<accession>A0ABP0BMR0</accession>
<proteinExistence type="predicted"/>
<keyword evidence="1" id="KW-0863">Zinc-finger</keyword>
<feature type="region of interest" description="Disordered" evidence="2">
    <location>
        <begin position="137"/>
        <end position="185"/>
    </location>
</feature>
<keyword evidence="1" id="KW-0479">Metal-binding</keyword>
<sequence>MASKTPAAKTFHCNPPCNRIFKTAALLAKHKRYAPRHTQAGQQPTNALPKNGSSGVWIASASEIHGTQGVRITAASGQAEEVSTRVRNPGGNTRIAAGQIKSVTPAESKKKETKEAKPWCALCNKSFVTEQALADHVRGSPKHNVEVVNEGKQQKGKQGQQSTTVAAQGKKAKPKKKKKAKKAKHVDTPLDRFFKSYATYPYDSSKPPEKSFHQLVQHFGWKRESKEQKEAWRVYQSALVEEVRLWFGDEDDLAAWHQLCRAVRIRNPPLRIHECEQAVRRTHVNIVDLIIWGRNGQPANKPVTIFNTVYELSEYTFRTEKIFPSAAVVRDDGARNIVLRHLLRTLLRL</sequence>
<dbReference type="PROSITE" id="PS50157">
    <property type="entry name" value="ZINC_FINGER_C2H2_2"/>
    <property type="match status" value="1"/>
</dbReference>
<dbReference type="Pfam" id="PF12874">
    <property type="entry name" value="zf-met"/>
    <property type="match status" value="1"/>
</dbReference>
<dbReference type="PANTHER" id="PTHR38846:SF1">
    <property type="entry name" value="C3H1-TYPE DOMAIN-CONTAINING PROTEIN"/>
    <property type="match status" value="1"/>
</dbReference>
<protein>
    <recommendedName>
        <fullName evidence="3">C2H2-type domain-containing protein</fullName>
    </recommendedName>
</protein>
<reference evidence="4 5" key="1">
    <citation type="submission" date="2024-01" db="EMBL/GenBank/DDBJ databases">
        <authorList>
            <person name="Allen C."/>
            <person name="Tagirdzhanova G."/>
        </authorList>
    </citation>
    <scope>NUCLEOTIDE SEQUENCE [LARGE SCALE GENOMIC DNA]</scope>
</reference>
<keyword evidence="1" id="KW-0862">Zinc</keyword>
<evidence type="ECO:0000313" key="5">
    <source>
        <dbReference type="Proteomes" id="UP001642482"/>
    </source>
</evidence>
<dbReference type="SUPFAM" id="SSF57667">
    <property type="entry name" value="beta-beta-alpha zinc fingers"/>
    <property type="match status" value="1"/>
</dbReference>
<keyword evidence="5" id="KW-1185">Reference proteome</keyword>
<evidence type="ECO:0000259" key="3">
    <source>
        <dbReference type="PROSITE" id="PS50157"/>
    </source>
</evidence>
<dbReference type="PANTHER" id="PTHR38846">
    <property type="entry name" value="C3H1-TYPE DOMAIN-CONTAINING PROTEIN"/>
    <property type="match status" value="1"/>
</dbReference>
<evidence type="ECO:0000313" key="4">
    <source>
        <dbReference type="EMBL" id="CAK7220930.1"/>
    </source>
</evidence>